<dbReference type="GO" id="GO:0003729">
    <property type="term" value="F:mRNA binding"/>
    <property type="evidence" value="ECO:0007669"/>
    <property type="project" value="UniProtKB-ARBA"/>
</dbReference>
<dbReference type="GO" id="GO:0005737">
    <property type="term" value="C:cytoplasm"/>
    <property type="evidence" value="ECO:0000318"/>
    <property type="project" value="GO_Central"/>
</dbReference>
<dbReference type="InterPro" id="IPR000626">
    <property type="entry name" value="Ubiquitin-like_dom"/>
</dbReference>
<dbReference type="PROSITE" id="PS50053">
    <property type="entry name" value="UBIQUITIN_2"/>
    <property type="match status" value="2"/>
</dbReference>
<dbReference type="Gramene" id="mRNA:HanXRQr2_Chr01g0038461">
    <property type="protein sequence ID" value="CDS:HanXRQr2_Chr01g0038461.1"/>
    <property type="gene ID" value="HanXRQr2_Chr01g0038461"/>
</dbReference>
<gene>
    <name evidence="10" type="ORF">HanXRQr2_Chr01g0038461</name>
</gene>
<dbReference type="Gene3D" id="3.10.20.90">
    <property type="entry name" value="Phosphatidylinositol 3-kinase Catalytic Subunit, Chain A, domain 1"/>
    <property type="match status" value="2"/>
</dbReference>
<keyword evidence="4" id="KW-0963">Cytoplasm</keyword>
<keyword evidence="7" id="KW-0832">Ubl conjugation</keyword>
<name>A0A9K3JYQ4_HELAN</name>
<dbReference type="GO" id="GO:0031625">
    <property type="term" value="F:ubiquitin protein ligase binding"/>
    <property type="evidence" value="ECO:0000318"/>
    <property type="project" value="GO_Central"/>
</dbReference>
<evidence type="ECO:0000256" key="6">
    <source>
        <dbReference type="ARBA" id="ARBA00022737"/>
    </source>
</evidence>
<evidence type="ECO:0000256" key="7">
    <source>
        <dbReference type="ARBA" id="ARBA00022843"/>
    </source>
</evidence>
<keyword evidence="8" id="KW-0539">Nucleus</keyword>
<comment type="subcellular location">
    <subcellularLocation>
        <location evidence="2">Cytoplasm</location>
    </subcellularLocation>
    <subcellularLocation>
        <location evidence="1">Nucleus</location>
    </subcellularLocation>
</comment>
<evidence type="ECO:0000256" key="4">
    <source>
        <dbReference type="ARBA" id="ARBA00022490"/>
    </source>
</evidence>
<accession>A0A9K3JYQ4</accession>
<dbReference type="Proteomes" id="UP000215914">
    <property type="component" value="Unassembled WGS sequence"/>
</dbReference>
<evidence type="ECO:0000256" key="5">
    <source>
        <dbReference type="ARBA" id="ARBA00022499"/>
    </source>
</evidence>
<evidence type="ECO:0000313" key="11">
    <source>
        <dbReference type="Proteomes" id="UP000215914"/>
    </source>
</evidence>
<evidence type="ECO:0000256" key="2">
    <source>
        <dbReference type="ARBA" id="ARBA00004496"/>
    </source>
</evidence>
<keyword evidence="11" id="KW-1185">Reference proteome</keyword>
<proteinExistence type="inferred from homology"/>
<evidence type="ECO:0000256" key="8">
    <source>
        <dbReference type="ARBA" id="ARBA00023242"/>
    </source>
</evidence>
<dbReference type="CDD" id="cd17039">
    <property type="entry name" value="Ubl_ubiquitin_like"/>
    <property type="match status" value="1"/>
</dbReference>
<keyword evidence="6" id="KW-0677">Repeat</keyword>
<dbReference type="PRINTS" id="PR00348">
    <property type="entry name" value="UBIQUITIN"/>
</dbReference>
<dbReference type="PANTHER" id="PTHR10666">
    <property type="entry name" value="UBIQUITIN"/>
    <property type="match status" value="1"/>
</dbReference>
<feature type="domain" description="Ubiquitin-like" evidence="9">
    <location>
        <begin position="86"/>
        <end position="157"/>
    </location>
</feature>
<reference evidence="10" key="1">
    <citation type="journal article" date="2017" name="Nature">
        <title>The sunflower genome provides insights into oil metabolism, flowering and Asterid evolution.</title>
        <authorList>
            <person name="Badouin H."/>
            <person name="Gouzy J."/>
            <person name="Grassa C.J."/>
            <person name="Murat F."/>
            <person name="Staton S.E."/>
            <person name="Cottret L."/>
            <person name="Lelandais-Briere C."/>
            <person name="Owens G.L."/>
            <person name="Carrere S."/>
            <person name="Mayjonade B."/>
            <person name="Legrand L."/>
            <person name="Gill N."/>
            <person name="Kane N.C."/>
            <person name="Bowers J.E."/>
            <person name="Hubner S."/>
            <person name="Bellec A."/>
            <person name="Berard A."/>
            <person name="Berges H."/>
            <person name="Blanchet N."/>
            <person name="Boniface M.C."/>
            <person name="Brunel D."/>
            <person name="Catrice O."/>
            <person name="Chaidir N."/>
            <person name="Claudel C."/>
            <person name="Donnadieu C."/>
            <person name="Faraut T."/>
            <person name="Fievet G."/>
            <person name="Helmstetter N."/>
            <person name="King M."/>
            <person name="Knapp S.J."/>
            <person name="Lai Z."/>
            <person name="Le Paslier M.C."/>
            <person name="Lippi Y."/>
            <person name="Lorenzon L."/>
            <person name="Mandel J.R."/>
            <person name="Marage G."/>
            <person name="Marchand G."/>
            <person name="Marquand E."/>
            <person name="Bret-Mestries E."/>
            <person name="Morien E."/>
            <person name="Nambeesan S."/>
            <person name="Nguyen T."/>
            <person name="Pegot-Espagnet P."/>
            <person name="Pouilly N."/>
            <person name="Raftis F."/>
            <person name="Sallet E."/>
            <person name="Schiex T."/>
            <person name="Thomas J."/>
            <person name="Vandecasteele C."/>
            <person name="Vares D."/>
            <person name="Vear F."/>
            <person name="Vautrin S."/>
            <person name="Crespi M."/>
            <person name="Mangin B."/>
            <person name="Burke J.M."/>
            <person name="Salse J."/>
            <person name="Munos S."/>
            <person name="Vincourt P."/>
            <person name="Rieseberg L.H."/>
            <person name="Langlade N.B."/>
        </authorList>
    </citation>
    <scope>NUCLEOTIDE SEQUENCE</scope>
    <source>
        <tissue evidence="10">Leaves</tissue>
    </source>
</reference>
<dbReference type="InterPro" id="IPR019956">
    <property type="entry name" value="Ubiquitin_dom"/>
</dbReference>
<evidence type="ECO:0000256" key="3">
    <source>
        <dbReference type="ARBA" id="ARBA00008430"/>
    </source>
</evidence>
<dbReference type="SMART" id="SM00213">
    <property type="entry name" value="UBQ"/>
    <property type="match status" value="2"/>
</dbReference>
<dbReference type="EMBL" id="MNCJ02000316">
    <property type="protein sequence ID" value="KAF5823449.1"/>
    <property type="molecule type" value="Genomic_DNA"/>
</dbReference>
<dbReference type="SUPFAM" id="SSF54236">
    <property type="entry name" value="Ubiquitin-like"/>
    <property type="match status" value="2"/>
</dbReference>
<dbReference type="Pfam" id="PF00240">
    <property type="entry name" value="ubiquitin"/>
    <property type="match status" value="2"/>
</dbReference>
<dbReference type="InterPro" id="IPR029071">
    <property type="entry name" value="Ubiquitin-like_domsf"/>
</dbReference>
<dbReference type="AlphaFoldDB" id="A0A9K3JYQ4"/>
<feature type="domain" description="Ubiquitin-like" evidence="9">
    <location>
        <begin position="8"/>
        <end position="78"/>
    </location>
</feature>
<protein>
    <submittedName>
        <fullName evidence="10">Ubiquitin domain-containing protein</fullName>
    </submittedName>
</protein>
<evidence type="ECO:0000259" key="9">
    <source>
        <dbReference type="PROSITE" id="PS50053"/>
    </source>
</evidence>
<comment type="caution">
    <text evidence="10">The sequence shown here is derived from an EMBL/GenBank/DDBJ whole genome shotgun (WGS) entry which is preliminary data.</text>
</comment>
<evidence type="ECO:0000313" key="10">
    <source>
        <dbReference type="EMBL" id="KAF5823449.1"/>
    </source>
</evidence>
<dbReference type="GO" id="GO:0019941">
    <property type="term" value="P:modification-dependent protein catabolic process"/>
    <property type="evidence" value="ECO:0000318"/>
    <property type="project" value="GO_Central"/>
</dbReference>
<dbReference type="GO" id="GO:0016567">
    <property type="term" value="P:protein ubiquitination"/>
    <property type="evidence" value="ECO:0000318"/>
    <property type="project" value="GO_Central"/>
</dbReference>
<sequence length="157" mass="17924">MRQSTGIMEIDILIFYSGETITLKVKPSDTIYSIKAMIRDETQKPIDEQDLIFNRTVLHNDDTLAGCDIHKESTLTLLWSARVYIMKIFIKTATEKTVTLHVKPSDTIYNLKLKNQDKEGVPPFKQTLIFNKIFLEDSATVADYRIRDGQEVGLVLG</sequence>
<reference evidence="10" key="2">
    <citation type="submission" date="2020-06" db="EMBL/GenBank/DDBJ databases">
        <title>Helianthus annuus Genome sequencing and assembly Release 2.</title>
        <authorList>
            <person name="Gouzy J."/>
            <person name="Langlade N."/>
            <person name="Munos S."/>
        </authorList>
    </citation>
    <scope>NUCLEOTIDE SEQUENCE</scope>
    <source>
        <tissue evidence="10">Leaves</tissue>
    </source>
</reference>
<dbReference type="GO" id="GO:0005634">
    <property type="term" value="C:nucleus"/>
    <property type="evidence" value="ECO:0000318"/>
    <property type="project" value="GO_Central"/>
</dbReference>
<keyword evidence="5" id="KW-1017">Isopeptide bond</keyword>
<comment type="similarity">
    <text evidence="3">Belongs to the ubiquitin family.</text>
</comment>
<evidence type="ECO:0000256" key="1">
    <source>
        <dbReference type="ARBA" id="ARBA00004123"/>
    </source>
</evidence>
<dbReference type="InterPro" id="IPR050158">
    <property type="entry name" value="Ubiquitin_ubiquitin-like"/>
</dbReference>
<dbReference type="GO" id="GO:0031386">
    <property type="term" value="F:protein tag activity"/>
    <property type="evidence" value="ECO:0000318"/>
    <property type="project" value="GO_Central"/>
</dbReference>
<organism evidence="10 11">
    <name type="scientific">Helianthus annuus</name>
    <name type="common">Common sunflower</name>
    <dbReference type="NCBI Taxonomy" id="4232"/>
    <lineage>
        <taxon>Eukaryota</taxon>
        <taxon>Viridiplantae</taxon>
        <taxon>Streptophyta</taxon>
        <taxon>Embryophyta</taxon>
        <taxon>Tracheophyta</taxon>
        <taxon>Spermatophyta</taxon>
        <taxon>Magnoliopsida</taxon>
        <taxon>eudicotyledons</taxon>
        <taxon>Gunneridae</taxon>
        <taxon>Pentapetalae</taxon>
        <taxon>asterids</taxon>
        <taxon>campanulids</taxon>
        <taxon>Asterales</taxon>
        <taxon>Asteraceae</taxon>
        <taxon>Asteroideae</taxon>
        <taxon>Heliantheae alliance</taxon>
        <taxon>Heliantheae</taxon>
        <taxon>Helianthus</taxon>
    </lineage>
</organism>
<dbReference type="FunFam" id="3.10.20.90:FF:000469">
    <property type="entry name" value="Polyubiquitin-C"/>
    <property type="match status" value="1"/>
</dbReference>